<sequence>MQSPFNKDQQKAKTIAQMSPVAWQHLSFLGKYEFCNKDKSINIQKVIELLLVNAENDISFSSQT</sequence>
<dbReference type="Proteomes" id="UP000547931">
    <property type="component" value="Unassembled WGS sequence"/>
</dbReference>
<accession>A0A7X5TKX1</accession>
<gene>
    <name evidence="1" type="ORF">C5470_13900</name>
</gene>
<name>A0A7X5TKX1_9GAMM</name>
<protein>
    <recommendedName>
        <fullName evidence="3">Transposase</fullName>
    </recommendedName>
</protein>
<comment type="caution">
    <text evidence="1">The sequence shown here is derived from an EMBL/GenBank/DDBJ whole genome shotgun (WGS) entry which is preliminary data.</text>
</comment>
<reference evidence="1 2" key="1">
    <citation type="submission" date="2018-02" db="EMBL/GenBank/DDBJ databases">
        <authorList>
            <person name="Machado R.A."/>
        </authorList>
    </citation>
    <scope>NUCLEOTIDE SEQUENCE [LARGE SCALE GENOMIC DNA]</scope>
    <source>
        <strain evidence="1 2">DSM 23271</strain>
    </source>
</reference>
<evidence type="ECO:0008006" key="3">
    <source>
        <dbReference type="Google" id="ProtNLM"/>
    </source>
</evidence>
<proteinExistence type="predicted"/>
<organism evidence="1 2">
    <name type="scientific">Photorhabdus stackebrandtii</name>
    <dbReference type="NCBI Taxonomy" id="1123042"/>
    <lineage>
        <taxon>Bacteria</taxon>
        <taxon>Pseudomonadati</taxon>
        <taxon>Pseudomonadota</taxon>
        <taxon>Gammaproteobacteria</taxon>
        <taxon>Enterobacterales</taxon>
        <taxon>Morganellaceae</taxon>
        <taxon>Photorhabdus</taxon>
    </lineage>
</organism>
<dbReference type="EMBL" id="PUJV01000015">
    <property type="protein sequence ID" value="NHB97426.1"/>
    <property type="molecule type" value="Genomic_DNA"/>
</dbReference>
<evidence type="ECO:0000313" key="1">
    <source>
        <dbReference type="EMBL" id="NHB97426.1"/>
    </source>
</evidence>
<evidence type="ECO:0000313" key="2">
    <source>
        <dbReference type="Proteomes" id="UP000547931"/>
    </source>
</evidence>
<keyword evidence="2" id="KW-1185">Reference proteome</keyword>
<dbReference type="AlphaFoldDB" id="A0A7X5TKX1"/>